<accession>M7AJM4</accession>
<keyword evidence="8" id="KW-0492">Microsome</keyword>
<evidence type="ECO:0000256" key="6">
    <source>
        <dbReference type="ARBA" id="ARBA00022723"/>
    </source>
</evidence>
<dbReference type="PANTHER" id="PTHR24300">
    <property type="entry name" value="CYTOCHROME P450 508A4-RELATED"/>
    <property type="match status" value="1"/>
</dbReference>
<evidence type="ECO:0000256" key="10">
    <source>
        <dbReference type="ARBA" id="ARBA00023004"/>
    </source>
</evidence>
<dbReference type="AlphaFoldDB" id="M7AJM4"/>
<dbReference type="PROSITE" id="PS00086">
    <property type="entry name" value="CYTOCHROME_P450"/>
    <property type="match status" value="1"/>
</dbReference>
<dbReference type="InterPro" id="IPR008067">
    <property type="entry name" value="Cyt_P450_E_grp-I_CYP2A-like"/>
</dbReference>
<dbReference type="InterPro" id="IPR017972">
    <property type="entry name" value="Cyt_P450_CS"/>
</dbReference>
<dbReference type="InterPro" id="IPR036396">
    <property type="entry name" value="Cyt_P450_sf"/>
</dbReference>
<comment type="cofactor">
    <cofactor evidence="1 15">
        <name>heme</name>
        <dbReference type="ChEBI" id="CHEBI:30413"/>
    </cofactor>
</comment>
<evidence type="ECO:0000256" key="9">
    <source>
        <dbReference type="ARBA" id="ARBA00023002"/>
    </source>
</evidence>
<comment type="subcellular location">
    <subcellularLocation>
        <location evidence="3">Endoplasmic reticulum membrane</location>
        <topology evidence="3">Peripheral membrane protein</topology>
    </subcellularLocation>
    <subcellularLocation>
        <location evidence="2">Microsome membrane</location>
        <topology evidence="2">Peripheral membrane protein</topology>
    </subcellularLocation>
</comment>
<dbReference type="PRINTS" id="PR00463">
    <property type="entry name" value="EP450I"/>
</dbReference>
<evidence type="ECO:0000256" key="11">
    <source>
        <dbReference type="ARBA" id="ARBA00023033"/>
    </source>
</evidence>
<keyword evidence="9" id="KW-0560">Oxidoreductase</keyword>
<evidence type="ECO:0000256" key="2">
    <source>
        <dbReference type="ARBA" id="ARBA00004174"/>
    </source>
</evidence>
<evidence type="ECO:0000256" key="5">
    <source>
        <dbReference type="ARBA" id="ARBA00022617"/>
    </source>
</evidence>
<sequence length="811" mass="93143">MGCGDAATLLLLVCISGLIYLLVRRPSSRRSHLPPGPAPLPFLGNALQLKAEGMVNSLRELRDKYGPVFTVHLGPRRVVVLWGYEAVKEALEDQADEFSGRGKLAAFEEIVQGFGLLFSNGERWRQLRRFSLATLQDFGTGKRSVEERIQEEAQRLVEEFRKTKGLPFDPTFLLSRSASSVICSIVFGQHFDYADESFLDLLAKTNQVFVRLSSTWGQLYEMFSWFMHFLPGAHKQIFRDLEDINSFILERIKANQASLDRDNPRNFIDCFLLQMEKEILNPATEFHLRNLVMTAFNLFFVGTETGTEVFPVLSSVLRDPSRFRDPERFDPGRFLDEQGHFKANEAFMPFSTAKRRASVRTCRRAAYPKVTDASPLQVRDKYGPVFTVYLGSQRVVVLWGYEAVKEALVDQAEEFGGREGLALVERTSKGNGLFFSNGETWRQLRRFSLTTLRNFGMGKRSIEERIQEEIQFLLEEFRKTEGTPLDPTFVLRRSVSNVICSVVFGARFSYEDEEFQKLLSLIQANLRRVDTVWVKLYNLFPAVMDHLPGPHNRLFENFEEQKRYVAGVVQKHRETLDPSSPRDYTDAFLIRMQQEENDPDTKFHHENLIVSALDLFFGGTETTSTTLRYGLLILLKYPHVTARIQEEIERVIGQDRTPCMEDRPKMPYTDAVIHEIQRFVDVFPLGAPHSVTRDTQFRGYAIPQGTAVFPILHSVLHDPMHFDDPETFDPRHFLDKEGGFQKNAAFMAFSAGKRVCPGEGLARMELFLFFTSILQSFTLSSPARPQDLDITPEYHGFSKMPRRYQMRLVPR</sequence>
<dbReference type="PRINTS" id="PR01684">
    <property type="entry name" value="EP450ICYP2A"/>
</dbReference>
<dbReference type="eggNOG" id="KOG0156">
    <property type="taxonomic scope" value="Eukaryota"/>
</dbReference>
<evidence type="ECO:0000256" key="16">
    <source>
        <dbReference type="SAM" id="Phobius"/>
    </source>
</evidence>
<dbReference type="CDD" id="cd11026">
    <property type="entry name" value="CYP2"/>
    <property type="match status" value="1"/>
</dbReference>
<dbReference type="GO" id="GO:0019373">
    <property type="term" value="P:epoxygenase P450 pathway"/>
    <property type="evidence" value="ECO:0007669"/>
    <property type="project" value="TreeGrafter"/>
</dbReference>
<dbReference type="Gene3D" id="1.10.630.10">
    <property type="entry name" value="Cytochrome P450"/>
    <property type="match status" value="3"/>
</dbReference>
<dbReference type="FunFam" id="1.10.630.10:FF:000001">
    <property type="entry name" value="Cytochrome P450, family 2"/>
    <property type="match status" value="1"/>
</dbReference>
<dbReference type="Proteomes" id="UP000031443">
    <property type="component" value="Unassembled WGS sequence"/>
</dbReference>
<dbReference type="InterPro" id="IPR050182">
    <property type="entry name" value="Cytochrome_P450_fam2"/>
</dbReference>
<comment type="similarity">
    <text evidence="4">Belongs to the cytochrome P450 family.</text>
</comment>
<dbReference type="PANTHER" id="PTHR24300:SF153">
    <property type="entry name" value="CYTOCHROME P450 2G1-LIKE-RELATED"/>
    <property type="match status" value="1"/>
</dbReference>
<evidence type="ECO:0000256" key="7">
    <source>
        <dbReference type="ARBA" id="ARBA00022824"/>
    </source>
</evidence>
<gene>
    <name evidence="17" type="ORF">UY3_17652</name>
</gene>
<keyword evidence="16" id="KW-0812">Transmembrane</keyword>
<keyword evidence="6 15" id="KW-0479">Metal-binding</keyword>
<dbReference type="STRING" id="8469.M7AJM4"/>
<keyword evidence="11" id="KW-0503">Monooxygenase</keyword>
<protein>
    <submittedName>
        <fullName evidence="17">Cytochrome P450 2B11</fullName>
    </submittedName>
</protein>
<evidence type="ECO:0000313" key="18">
    <source>
        <dbReference type="Proteomes" id="UP000031443"/>
    </source>
</evidence>
<evidence type="ECO:0000256" key="3">
    <source>
        <dbReference type="ARBA" id="ARBA00004406"/>
    </source>
</evidence>
<dbReference type="FunFam" id="1.10.630.10:FF:000238">
    <property type="entry name" value="Cytochrome P450 2A6"/>
    <property type="match status" value="1"/>
</dbReference>
<dbReference type="GO" id="GO:0006805">
    <property type="term" value="P:xenobiotic metabolic process"/>
    <property type="evidence" value="ECO:0007669"/>
    <property type="project" value="TreeGrafter"/>
</dbReference>
<organism evidence="17 18">
    <name type="scientific">Chelonia mydas</name>
    <name type="common">Green sea-turtle</name>
    <name type="synonym">Chelonia agassizi</name>
    <dbReference type="NCBI Taxonomy" id="8469"/>
    <lineage>
        <taxon>Eukaryota</taxon>
        <taxon>Metazoa</taxon>
        <taxon>Chordata</taxon>
        <taxon>Craniata</taxon>
        <taxon>Vertebrata</taxon>
        <taxon>Euteleostomi</taxon>
        <taxon>Archelosauria</taxon>
        <taxon>Testudinata</taxon>
        <taxon>Testudines</taxon>
        <taxon>Cryptodira</taxon>
        <taxon>Durocryptodira</taxon>
        <taxon>Americhelydia</taxon>
        <taxon>Chelonioidea</taxon>
        <taxon>Cheloniidae</taxon>
        <taxon>Chelonia</taxon>
    </lineage>
</organism>
<feature type="binding site" description="axial binding residue" evidence="15">
    <location>
        <position position="756"/>
    </location>
    <ligand>
        <name>heme</name>
        <dbReference type="ChEBI" id="CHEBI:30413"/>
    </ligand>
    <ligandPart>
        <name>Fe</name>
        <dbReference type="ChEBI" id="CHEBI:18248"/>
    </ligandPart>
</feature>
<comment type="catalytic activity">
    <reaction evidence="14">
        <text>an organic molecule + reduced [NADPH--hemoprotein reductase] + O2 = an alcohol + oxidized [NADPH--hemoprotein reductase] + H2O + H(+)</text>
        <dbReference type="Rhea" id="RHEA:17149"/>
        <dbReference type="Rhea" id="RHEA-COMP:11964"/>
        <dbReference type="Rhea" id="RHEA-COMP:11965"/>
        <dbReference type="ChEBI" id="CHEBI:15377"/>
        <dbReference type="ChEBI" id="CHEBI:15378"/>
        <dbReference type="ChEBI" id="CHEBI:15379"/>
        <dbReference type="ChEBI" id="CHEBI:30879"/>
        <dbReference type="ChEBI" id="CHEBI:57618"/>
        <dbReference type="ChEBI" id="CHEBI:58210"/>
        <dbReference type="ChEBI" id="CHEBI:142491"/>
        <dbReference type="EC" id="1.14.14.1"/>
    </reaction>
</comment>
<name>M7AJM4_CHEMY</name>
<dbReference type="PRINTS" id="PR00385">
    <property type="entry name" value="P450"/>
</dbReference>
<evidence type="ECO:0000256" key="1">
    <source>
        <dbReference type="ARBA" id="ARBA00001971"/>
    </source>
</evidence>
<evidence type="ECO:0000256" key="4">
    <source>
        <dbReference type="ARBA" id="ARBA00010617"/>
    </source>
</evidence>
<dbReference type="Pfam" id="PF00067">
    <property type="entry name" value="p450"/>
    <property type="match status" value="3"/>
</dbReference>
<evidence type="ECO:0000256" key="13">
    <source>
        <dbReference type="ARBA" id="ARBA00037347"/>
    </source>
</evidence>
<keyword evidence="7" id="KW-0256">Endoplasmic reticulum</keyword>
<keyword evidence="18" id="KW-1185">Reference proteome</keyword>
<evidence type="ECO:0000256" key="8">
    <source>
        <dbReference type="ARBA" id="ARBA00022848"/>
    </source>
</evidence>
<keyword evidence="5 15" id="KW-0349">Heme</keyword>
<dbReference type="InterPro" id="IPR001128">
    <property type="entry name" value="Cyt_P450"/>
</dbReference>
<dbReference type="GO" id="GO:0005506">
    <property type="term" value="F:iron ion binding"/>
    <property type="evidence" value="ECO:0007669"/>
    <property type="project" value="InterPro"/>
</dbReference>
<feature type="transmembrane region" description="Helical" evidence="16">
    <location>
        <begin position="6"/>
        <end position="23"/>
    </location>
</feature>
<keyword evidence="12 16" id="KW-0472">Membrane</keyword>
<proteinExistence type="inferred from homology"/>
<evidence type="ECO:0000313" key="17">
    <source>
        <dbReference type="EMBL" id="EMP25281.1"/>
    </source>
</evidence>
<evidence type="ECO:0000256" key="15">
    <source>
        <dbReference type="PIRSR" id="PIRSR602401-1"/>
    </source>
</evidence>
<evidence type="ECO:0000256" key="14">
    <source>
        <dbReference type="ARBA" id="ARBA00047827"/>
    </source>
</evidence>
<dbReference type="SUPFAM" id="SSF48264">
    <property type="entry name" value="Cytochrome P450"/>
    <property type="match status" value="2"/>
</dbReference>
<comment type="function">
    <text evidence="13">Cytochromes P450 are a group of heme-thiolate monooxygenases. In liver microsomes, this enzyme is involved in an NADPH-dependent electron transport pathway. It oxidizes a variety of structurally unrelated compounds, including steroids, fatty acids, and xenobiotics.</text>
</comment>
<dbReference type="EMBL" id="KB592215">
    <property type="protein sequence ID" value="EMP25281.1"/>
    <property type="molecule type" value="Genomic_DNA"/>
</dbReference>
<dbReference type="InterPro" id="IPR002401">
    <property type="entry name" value="Cyt_P450_E_grp-I"/>
</dbReference>
<dbReference type="GO" id="GO:0005789">
    <property type="term" value="C:endoplasmic reticulum membrane"/>
    <property type="evidence" value="ECO:0007669"/>
    <property type="project" value="UniProtKB-SubCell"/>
</dbReference>
<dbReference type="GO" id="GO:0016712">
    <property type="term" value="F:oxidoreductase activity, acting on paired donors, with incorporation or reduction of molecular oxygen, reduced flavin or flavoprotein as one donor, and incorporation of one atom of oxygen"/>
    <property type="evidence" value="ECO:0007669"/>
    <property type="project" value="UniProtKB-EC"/>
</dbReference>
<keyword evidence="16" id="KW-1133">Transmembrane helix</keyword>
<dbReference type="GO" id="GO:0020037">
    <property type="term" value="F:heme binding"/>
    <property type="evidence" value="ECO:0007669"/>
    <property type="project" value="InterPro"/>
</dbReference>
<keyword evidence="10 15" id="KW-0408">Iron</keyword>
<evidence type="ECO:0000256" key="12">
    <source>
        <dbReference type="ARBA" id="ARBA00023136"/>
    </source>
</evidence>
<reference evidence="18" key="1">
    <citation type="journal article" date="2013" name="Nat. Genet.">
        <title>The draft genomes of soft-shell turtle and green sea turtle yield insights into the development and evolution of the turtle-specific body plan.</title>
        <authorList>
            <person name="Wang Z."/>
            <person name="Pascual-Anaya J."/>
            <person name="Zadissa A."/>
            <person name="Li W."/>
            <person name="Niimura Y."/>
            <person name="Huang Z."/>
            <person name="Li C."/>
            <person name="White S."/>
            <person name="Xiong Z."/>
            <person name="Fang D."/>
            <person name="Wang B."/>
            <person name="Ming Y."/>
            <person name="Chen Y."/>
            <person name="Zheng Y."/>
            <person name="Kuraku S."/>
            <person name="Pignatelli M."/>
            <person name="Herrero J."/>
            <person name="Beal K."/>
            <person name="Nozawa M."/>
            <person name="Li Q."/>
            <person name="Wang J."/>
            <person name="Zhang H."/>
            <person name="Yu L."/>
            <person name="Shigenobu S."/>
            <person name="Wang J."/>
            <person name="Liu J."/>
            <person name="Flicek P."/>
            <person name="Searle S."/>
            <person name="Wang J."/>
            <person name="Kuratani S."/>
            <person name="Yin Y."/>
            <person name="Aken B."/>
            <person name="Zhang G."/>
            <person name="Irie N."/>
        </authorList>
    </citation>
    <scope>NUCLEOTIDE SEQUENCE [LARGE SCALE GENOMIC DNA]</scope>
</reference>
<dbReference type="GO" id="GO:0008392">
    <property type="term" value="F:arachidonate epoxygenase activity"/>
    <property type="evidence" value="ECO:0007669"/>
    <property type="project" value="TreeGrafter"/>
</dbReference>